<keyword evidence="2" id="KW-1133">Transmembrane helix</keyword>
<dbReference type="AlphaFoldDB" id="A0A068RLH2"/>
<evidence type="ECO:0000313" key="4">
    <source>
        <dbReference type="Proteomes" id="UP000027586"/>
    </source>
</evidence>
<keyword evidence="2" id="KW-0812">Transmembrane</keyword>
<feature type="compositionally biased region" description="Polar residues" evidence="1">
    <location>
        <begin position="74"/>
        <end position="96"/>
    </location>
</feature>
<dbReference type="Proteomes" id="UP000027586">
    <property type="component" value="Unassembled WGS sequence"/>
</dbReference>
<dbReference type="VEuPathDB" id="FungiDB:LCOR_02189.1"/>
<gene>
    <name evidence="3" type="ORF">LCOR_02189.1</name>
</gene>
<keyword evidence="2" id="KW-0472">Membrane</keyword>
<protein>
    <submittedName>
        <fullName evidence="3">Uncharacterized protein</fullName>
    </submittedName>
</protein>
<reference evidence="3" key="1">
    <citation type="submission" date="2013-08" db="EMBL/GenBank/DDBJ databases">
        <title>Gene expansion shapes genome architecture in the human pathogen Lichtheimia corymbifera: an evolutionary genomics analysis in the ancient terrestrial Mucorales (Mucoromycotina).</title>
        <authorList>
            <person name="Schwartze V.U."/>
            <person name="Winter S."/>
            <person name="Shelest E."/>
            <person name="Marcet-Houben M."/>
            <person name="Horn F."/>
            <person name="Wehner S."/>
            <person name="Hoffmann K."/>
            <person name="Riege K."/>
            <person name="Sammeth M."/>
            <person name="Nowrousian M."/>
            <person name="Valiante V."/>
            <person name="Linde J."/>
            <person name="Jacobsen I.D."/>
            <person name="Marz M."/>
            <person name="Brakhage A.A."/>
            <person name="Gabaldon T."/>
            <person name="Bocker S."/>
            <person name="Voigt K."/>
        </authorList>
    </citation>
    <scope>NUCLEOTIDE SEQUENCE [LARGE SCALE GENOMIC DNA]</scope>
    <source>
        <strain evidence="3">FSU 9682</strain>
    </source>
</reference>
<dbReference type="EMBL" id="CBTN010000006">
    <property type="protein sequence ID" value="CDH50477.1"/>
    <property type="molecule type" value="Genomic_DNA"/>
</dbReference>
<feature type="region of interest" description="Disordered" evidence="1">
    <location>
        <begin position="1"/>
        <end position="23"/>
    </location>
</feature>
<feature type="compositionally biased region" description="Low complexity" evidence="1">
    <location>
        <begin position="1"/>
        <end position="18"/>
    </location>
</feature>
<feature type="region of interest" description="Disordered" evidence="1">
    <location>
        <begin position="74"/>
        <end position="128"/>
    </location>
</feature>
<accession>A0A068RLH2</accession>
<name>A0A068RLH2_9FUNG</name>
<feature type="compositionally biased region" description="Low complexity" evidence="1">
    <location>
        <begin position="111"/>
        <end position="121"/>
    </location>
</feature>
<comment type="caution">
    <text evidence="3">The sequence shown here is derived from an EMBL/GenBank/DDBJ whole genome shotgun (WGS) entry which is preliminary data.</text>
</comment>
<keyword evidence="4" id="KW-1185">Reference proteome</keyword>
<feature type="transmembrane region" description="Helical" evidence="2">
    <location>
        <begin position="34"/>
        <end position="56"/>
    </location>
</feature>
<dbReference type="OrthoDB" id="10380535at2759"/>
<evidence type="ECO:0000256" key="2">
    <source>
        <dbReference type="SAM" id="Phobius"/>
    </source>
</evidence>
<proteinExistence type="predicted"/>
<sequence>MDAATTTTTTTNNNTANAQEPPTFISHPRVPTSAFGPATITIIVALVLITCCILHCHRVQYTVRSRRWMKTTPSAVVAHNTSSTTPLPRSNHNSNPHFALQHEEQWNEKYQQQQDIQQPQPVMIKSHG</sequence>
<evidence type="ECO:0000313" key="3">
    <source>
        <dbReference type="EMBL" id="CDH50477.1"/>
    </source>
</evidence>
<evidence type="ECO:0000256" key="1">
    <source>
        <dbReference type="SAM" id="MobiDB-lite"/>
    </source>
</evidence>
<organism evidence="3 4">
    <name type="scientific">Lichtheimia corymbifera JMRC:FSU:9682</name>
    <dbReference type="NCBI Taxonomy" id="1263082"/>
    <lineage>
        <taxon>Eukaryota</taxon>
        <taxon>Fungi</taxon>
        <taxon>Fungi incertae sedis</taxon>
        <taxon>Mucoromycota</taxon>
        <taxon>Mucoromycotina</taxon>
        <taxon>Mucoromycetes</taxon>
        <taxon>Mucorales</taxon>
        <taxon>Lichtheimiaceae</taxon>
        <taxon>Lichtheimia</taxon>
    </lineage>
</organism>